<feature type="compositionally biased region" description="Polar residues" evidence="3">
    <location>
        <begin position="75"/>
        <end position="84"/>
    </location>
</feature>
<evidence type="ECO:0000313" key="7">
    <source>
        <dbReference type="Proteomes" id="UP000014760"/>
    </source>
</evidence>
<dbReference type="HOGENOM" id="CLU_832219_0_0_1"/>
<dbReference type="InterPro" id="IPR029344">
    <property type="entry name" value="SLBP_RNA_bind"/>
</dbReference>
<dbReference type="GO" id="GO:0005737">
    <property type="term" value="C:cytoplasm"/>
    <property type="evidence" value="ECO:0007669"/>
    <property type="project" value="TreeGrafter"/>
</dbReference>
<feature type="compositionally biased region" description="Basic and acidic residues" evidence="3">
    <location>
        <begin position="46"/>
        <end position="62"/>
    </location>
</feature>
<dbReference type="EMBL" id="AMQN01011231">
    <property type="status" value="NOT_ANNOTATED_CDS"/>
    <property type="molecule type" value="Genomic_DNA"/>
</dbReference>
<dbReference type="EMBL" id="KB308771">
    <property type="protein sequence ID" value="ELT96648.1"/>
    <property type="molecule type" value="Genomic_DNA"/>
</dbReference>
<evidence type="ECO:0000256" key="1">
    <source>
        <dbReference type="ARBA" id="ARBA00006151"/>
    </source>
</evidence>
<dbReference type="EnsemblMetazoa" id="CapteT219525">
    <property type="protein sequence ID" value="CapteP219525"/>
    <property type="gene ID" value="CapteG219525"/>
</dbReference>
<dbReference type="InterPro" id="IPR026502">
    <property type="entry name" value="SLBP1/SLBP2"/>
</dbReference>
<feature type="region of interest" description="Disordered" evidence="3">
    <location>
        <begin position="294"/>
        <end position="317"/>
    </location>
</feature>
<dbReference type="FunFam" id="1.10.8.1120:FF:000001">
    <property type="entry name" value="Histone RNA hairpin-binding protein-like"/>
    <property type="match status" value="1"/>
</dbReference>
<dbReference type="OrthoDB" id="265795at2759"/>
<feature type="region of interest" description="Disordered" evidence="3">
    <location>
        <begin position="226"/>
        <end position="252"/>
    </location>
</feature>
<dbReference type="Pfam" id="PF15247">
    <property type="entry name" value="SLBP_RNA_bind"/>
    <property type="match status" value="1"/>
</dbReference>
<organism evidence="5">
    <name type="scientific">Capitella teleta</name>
    <name type="common">Polychaete worm</name>
    <dbReference type="NCBI Taxonomy" id="283909"/>
    <lineage>
        <taxon>Eukaryota</taxon>
        <taxon>Metazoa</taxon>
        <taxon>Spiralia</taxon>
        <taxon>Lophotrochozoa</taxon>
        <taxon>Annelida</taxon>
        <taxon>Polychaeta</taxon>
        <taxon>Sedentaria</taxon>
        <taxon>Scolecida</taxon>
        <taxon>Capitellidae</taxon>
        <taxon>Capitella</taxon>
    </lineage>
</organism>
<reference evidence="7" key="1">
    <citation type="submission" date="2012-12" db="EMBL/GenBank/DDBJ databases">
        <authorList>
            <person name="Hellsten U."/>
            <person name="Grimwood J."/>
            <person name="Chapman J.A."/>
            <person name="Shapiro H."/>
            <person name="Aerts A."/>
            <person name="Otillar R.P."/>
            <person name="Terry A.Y."/>
            <person name="Boore J.L."/>
            <person name="Simakov O."/>
            <person name="Marletaz F."/>
            <person name="Cho S.-J."/>
            <person name="Edsinger-Gonzales E."/>
            <person name="Havlak P."/>
            <person name="Kuo D.-H."/>
            <person name="Larsson T."/>
            <person name="Lv J."/>
            <person name="Arendt D."/>
            <person name="Savage R."/>
            <person name="Osoegawa K."/>
            <person name="de Jong P."/>
            <person name="Lindberg D.R."/>
            <person name="Seaver E.C."/>
            <person name="Weisblat D.A."/>
            <person name="Putnam N.H."/>
            <person name="Grigoriev I.V."/>
            <person name="Rokhsar D.S."/>
        </authorList>
    </citation>
    <scope>NUCLEOTIDE SEQUENCE</scope>
    <source>
        <strain evidence="7">I ESC-2004</strain>
    </source>
</reference>
<protein>
    <recommendedName>
        <fullName evidence="4">Histone RNA hairpin-binding protein RNA-binding domain-containing protein</fullName>
    </recommendedName>
</protein>
<dbReference type="GO" id="GO:0003729">
    <property type="term" value="F:mRNA binding"/>
    <property type="evidence" value="ECO:0007669"/>
    <property type="project" value="InterPro"/>
</dbReference>
<proteinExistence type="inferred from homology"/>
<dbReference type="GO" id="GO:0071207">
    <property type="term" value="F:histone pre-mRNA stem-loop binding"/>
    <property type="evidence" value="ECO:0007669"/>
    <property type="project" value="TreeGrafter"/>
</dbReference>
<gene>
    <name evidence="5" type="ORF">CAPTEDRAFT_219525</name>
</gene>
<keyword evidence="7" id="KW-1185">Reference proteome</keyword>
<reference evidence="6" key="3">
    <citation type="submission" date="2015-06" db="UniProtKB">
        <authorList>
            <consortium name="EnsemblMetazoa"/>
        </authorList>
    </citation>
    <scope>IDENTIFICATION</scope>
</reference>
<dbReference type="FunCoup" id="R7TRU2">
    <property type="interactions" value="1674"/>
</dbReference>
<keyword evidence="2" id="KW-0694">RNA-binding</keyword>
<feature type="compositionally biased region" description="Basic and acidic residues" evidence="3">
    <location>
        <begin position="1"/>
        <end position="35"/>
    </location>
</feature>
<comment type="similarity">
    <text evidence="1">Belongs to the SLBP family.</text>
</comment>
<feature type="compositionally biased region" description="Basic and acidic residues" evidence="3">
    <location>
        <begin position="106"/>
        <end position="123"/>
    </location>
</feature>
<evidence type="ECO:0000256" key="2">
    <source>
        <dbReference type="ARBA" id="ARBA00022884"/>
    </source>
</evidence>
<feature type="region of interest" description="Disordered" evidence="3">
    <location>
        <begin position="185"/>
        <end position="205"/>
    </location>
</feature>
<evidence type="ECO:0000256" key="3">
    <source>
        <dbReference type="SAM" id="MobiDB-lite"/>
    </source>
</evidence>
<dbReference type="InterPro" id="IPR038294">
    <property type="entry name" value="SLBP_RNA_bind_sf"/>
</dbReference>
<name>R7TRU2_CAPTE</name>
<sequence>MAGHCESFKPRREVEENRVSRGEDRETRYRQRYERNGPLSPLRSPLRPESEMNRPKFTDSRHRNIPSNKLKRPSSDSTGGFASHSNDRYFQCNRSDKASSSASSKRCLDMENKTREYQRDRSSRKANTRSRRQSNPPNDEQVGELSKPKEPRHPLERDPVVLQRRAKQIDYGKSTPEYAKYLAEVPKHVRTEDHPSTPNKNRQYSRRSWDTQIRIWRKTLHIWDPVTSTPDSVREEDEDEVSTTGSSGSLESGLIDVNDLVCPMAVSPAKQQRISQPGNDDDLDLMDSALCPLGSSTWAPTKKDALEPGSDWTATEEDEEDIFIYDCAFGEEDL</sequence>
<dbReference type="Proteomes" id="UP000014760">
    <property type="component" value="Unassembled WGS sequence"/>
</dbReference>
<dbReference type="GO" id="GO:0071204">
    <property type="term" value="C:histone pre-mRNA 3'end processing complex"/>
    <property type="evidence" value="ECO:0007669"/>
    <property type="project" value="TreeGrafter"/>
</dbReference>
<dbReference type="OMA" id="HNREHET"/>
<dbReference type="Gene3D" id="1.10.8.1120">
    <property type="entry name" value="Histone RNA hairpin-binding protein RNA-binding domain"/>
    <property type="match status" value="1"/>
</dbReference>
<evidence type="ECO:0000313" key="5">
    <source>
        <dbReference type="EMBL" id="ELT96648.1"/>
    </source>
</evidence>
<feature type="compositionally biased region" description="Basic and acidic residues" evidence="3">
    <location>
        <begin position="146"/>
        <end position="159"/>
    </location>
</feature>
<dbReference type="PANTHER" id="PTHR17408">
    <property type="entry name" value="HISTONE RNA HAIRPIN-BINDING PROTEIN"/>
    <property type="match status" value="1"/>
</dbReference>
<feature type="compositionally biased region" description="Basic and acidic residues" evidence="3">
    <location>
        <begin position="185"/>
        <end position="195"/>
    </location>
</feature>
<feature type="region of interest" description="Disordered" evidence="3">
    <location>
        <begin position="1"/>
        <end position="161"/>
    </location>
</feature>
<evidence type="ECO:0000259" key="4">
    <source>
        <dbReference type="Pfam" id="PF15247"/>
    </source>
</evidence>
<accession>R7TRU2</accession>
<reference evidence="5 7" key="2">
    <citation type="journal article" date="2013" name="Nature">
        <title>Insights into bilaterian evolution from three spiralian genomes.</title>
        <authorList>
            <person name="Simakov O."/>
            <person name="Marletaz F."/>
            <person name="Cho S.J."/>
            <person name="Edsinger-Gonzales E."/>
            <person name="Havlak P."/>
            <person name="Hellsten U."/>
            <person name="Kuo D.H."/>
            <person name="Larsson T."/>
            <person name="Lv J."/>
            <person name="Arendt D."/>
            <person name="Savage R."/>
            <person name="Osoegawa K."/>
            <person name="de Jong P."/>
            <person name="Grimwood J."/>
            <person name="Chapman J.A."/>
            <person name="Shapiro H."/>
            <person name="Aerts A."/>
            <person name="Otillar R.P."/>
            <person name="Terry A.Y."/>
            <person name="Boore J.L."/>
            <person name="Grigoriev I.V."/>
            <person name="Lindberg D.R."/>
            <person name="Seaver E.C."/>
            <person name="Weisblat D.A."/>
            <person name="Putnam N.H."/>
            <person name="Rokhsar D.S."/>
        </authorList>
    </citation>
    <scope>NUCLEOTIDE SEQUENCE</scope>
    <source>
        <strain evidence="5 7">I ESC-2004</strain>
    </source>
</reference>
<dbReference type="PANTHER" id="PTHR17408:SF0">
    <property type="entry name" value="HISTONE RNA HAIRPIN-BINDING PROTEIN"/>
    <property type="match status" value="1"/>
</dbReference>
<feature type="compositionally biased region" description="Low complexity" evidence="3">
    <location>
        <begin position="242"/>
        <end position="252"/>
    </location>
</feature>
<dbReference type="STRING" id="283909.R7TRU2"/>
<dbReference type="GO" id="GO:0006398">
    <property type="term" value="P:mRNA 3'-end processing by stem-loop binding and cleavage"/>
    <property type="evidence" value="ECO:0007669"/>
    <property type="project" value="TreeGrafter"/>
</dbReference>
<evidence type="ECO:0000313" key="6">
    <source>
        <dbReference type="EnsemblMetazoa" id="CapteP219525"/>
    </source>
</evidence>
<dbReference type="GO" id="GO:0051028">
    <property type="term" value="P:mRNA transport"/>
    <property type="evidence" value="ECO:0007669"/>
    <property type="project" value="TreeGrafter"/>
</dbReference>
<dbReference type="AlphaFoldDB" id="R7TRU2"/>
<feature type="domain" description="Histone RNA hairpin-binding protein RNA-binding" evidence="4">
    <location>
        <begin position="158"/>
        <end position="225"/>
    </location>
</feature>